<feature type="transmembrane region" description="Helical" evidence="5">
    <location>
        <begin position="101"/>
        <end position="125"/>
    </location>
</feature>
<feature type="transmembrane region" description="Helical" evidence="5">
    <location>
        <begin position="43"/>
        <end position="64"/>
    </location>
</feature>
<feature type="transmembrane region" description="Helical" evidence="5">
    <location>
        <begin position="433"/>
        <end position="453"/>
    </location>
</feature>
<gene>
    <name evidence="7" type="ORF">B0H67DRAFT_472116</name>
</gene>
<dbReference type="PANTHER" id="PTHR23507">
    <property type="entry name" value="ZGC:174356"/>
    <property type="match status" value="1"/>
</dbReference>
<dbReference type="GO" id="GO:0016020">
    <property type="term" value="C:membrane"/>
    <property type="evidence" value="ECO:0007669"/>
    <property type="project" value="UniProtKB-SubCell"/>
</dbReference>
<sequence length="492" mass="53092">EGEPLLADDERDLEDALEPDAPAVPPLASGFAARFQAKNQKTIIVRLLAVMLFTIALSGMLLMVPLFRIIEDTVCHVYYKIDRSEKIDELLCKVDEVQRELAYLGGLGAMLGSLVGFVAALPYGVLADRIGRKPTFIISYCGIILAFGWGPFMLGVVRTTNLYLVMIGSFFFLIGGGLPVAMNSLNAMAADVSSDADKSASFLHLSFGGVSGSLIGPFTAGILMEKVSPWLPICLVFGFSPFVVFGMLLFIPETLPIKLKTAPDVSLPFAETARKSLSEGLTELKTSFALLKNINILLCMVTFFIQPAIFTAYSATLSQYVSNYFGWTLAQTSYLLSPPLGILHLVIILLVPQVSKVLTTPTGRFRLSSFSKDLLLTRVSLGLQVLGALLEGFSQEIALFLVGLGISTLGSANGPLLRAISTSYVEPNQTSRLYSLMSMLETSGAILGGPVLAKLFSIGLARRGFWIGLPWFYVAGLLSFALAALAFVRKPP</sequence>
<dbReference type="CDD" id="cd06174">
    <property type="entry name" value="MFS"/>
    <property type="match status" value="1"/>
</dbReference>
<dbReference type="Gene3D" id="1.20.1250.20">
    <property type="entry name" value="MFS general substrate transporter like domains"/>
    <property type="match status" value="1"/>
</dbReference>
<name>A0AA40AYK8_9PEZI</name>
<keyword evidence="8" id="KW-1185">Reference proteome</keyword>
<feature type="domain" description="Major facilitator superfamily (MFS) profile" evidence="6">
    <location>
        <begin position="51"/>
        <end position="492"/>
    </location>
</feature>
<keyword evidence="4 5" id="KW-0472">Membrane</keyword>
<keyword evidence="2 5" id="KW-0812">Transmembrane</keyword>
<feature type="transmembrane region" description="Helical" evidence="5">
    <location>
        <begin position="294"/>
        <end position="315"/>
    </location>
</feature>
<dbReference type="GO" id="GO:0022857">
    <property type="term" value="F:transmembrane transporter activity"/>
    <property type="evidence" value="ECO:0007669"/>
    <property type="project" value="InterPro"/>
</dbReference>
<dbReference type="InterPro" id="IPR020846">
    <property type="entry name" value="MFS_dom"/>
</dbReference>
<dbReference type="PANTHER" id="PTHR23507:SF1">
    <property type="entry name" value="FI18259P1-RELATED"/>
    <property type="match status" value="1"/>
</dbReference>
<feature type="transmembrane region" description="Helical" evidence="5">
    <location>
        <begin position="162"/>
        <end position="181"/>
    </location>
</feature>
<feature type="transmembrane region" description="Helical" evidence="5">
    <location>
        <begin position="335"/>
        <end position="354"/>
    </location>
</feature>
<evidence type="ECO:0000256" key="5">
    <source>
        <dbReference type="SAM" id="Phobius"/>
    </source>
</evidence>
<feature type="transmembrane region" description="Helical" evidence="5">
    <location>
        <begin position="137"/>
        <end position="156"/>
    </location>
</feature>
<feature type="non-terminal residue" evidence="7">
    <location>
        <position position="492"/>
    </location>
</feature>
<dbReference type="Pfam" id="PF07690">
    <property type="entry name" value="MFS_1"/>
    <property type="match status" value="1"/>
</dbReference>
<proteinExistence type="predicted"/>
<organism evidence="7 8">
    <name type="scientific">Lasiosphaeris hirsuta</name>
    <dbReference type="NCBI Taxonomy" id="260670"/>
    <lineage>
        <taxon>Eukaryota</taxon>
        <taxon>Fungi</taxon>
        <taxon>Dikarya</taxon>
        <taxon>Ascomycota</taxon>
        <taxon>Pezizomycotina</taxon>
        <taxon>Sordariomycetes</taxon>
        <taxon>Sordariomycetidae</taxon>
        <taxon>Sordariales</taxon>
        <taxon>Lasiosphaeriaceae</taxon>
        <taxon>Lasiosphaeris</taxon>
    </lineage>
</organism>
<evidence type="ECO:0000313" key="8">
    <source>
        <dbReference type="Proteomes" id="UP001172102"/>
    </source>
</evidence>
<evidence type="ECO:0000259" key="6">
    <source>
        <dbReference type="PROSITE" id="PS50850"/>
    </source>
</evidence>
<protein>
    <submittedName>
        <fullName evidence="7">General substrate transporter</fullName>
    </submittedName>
</protein>
<feature type="non-terminal residue" evidence="7">
    <location>
        <position position="1"/>
    </location>
</feature>
<evidence type="ECO:0000256" key="3">
    <source>
        <dbReference type="ARBA" id="ARBA00022989"/>
    </source>
</evidence>
<evidence type="ECO:0000313" key="7">
    <source>
        <dbReference type="EMBL" id="KAK0724379.1"/>
    </source>
</evidence>
<feature type="transmembrane region" description="Helical" evidence="5">
    <location>
        <begin position="230"/>
        <end position="251"/>
    </location>
</feature>
<evidence type="ECO:0000256" key="2">
    <source>
        <dbReference type="ARBA" id="ARBA00022692"/>
    </source>
</evidence>
<keyword evidence="3 5" id="KW-1133">Transmembrane helix</keyword>
<feature type="transmembrane region" description="Helical" evidence="5">
    <location>
        <begin position="399"/>
        <end position="421"/>
    </location>
</feature>
<dbReference type="InterPro" id="IPR036259">
    <property type="entry name" value="MFS_trans_sf"/>
</dbReference>
<evidence type="ECO:0000256" key="1">
    <source>
        <dbReference type="ARBA" id="ARBA00004141"/>
    </source>
</evidence>
<feature type="transmembrane region" description="Helical" evidence="5">
    <location>
        <begin position="202"/>
        <end position="224"/>
    </location>
</feature>
<dbReference type="EMBL" id="JAUKUA010000002">
    <property type="protein sequence ID" value="KAK0724379.1"/>
    <property type="molecule type" value="Genomic_DNA"/>
</dbReference>
<evidence type="ECO:0000256" key="4">
    <source>
        <dbReference type="ARBA" id="ARBA00023136"/>
    </source>
</evidence>
<accession>A0AA40AYK8</accession>
<dbReference type="PROSITE" id="PS50850">
    <property type="entry name" value="MFS"/>
    <property type="match status" value="1"/>
</dbReference>
<dbReference type="Proteomes" id="UP001172102">
    <property type="component" value="Unassembled WGS sequence"/>
</dbReference>
<dbReference type="AlphaFoldDB" id="A0AA40AYK8"/>
<feature type="transmembrane region" description="Helical" evidence="5">
    <location>
        <begin position="465"/>
        <end position="488"/>
    </location>
</feature>
<comment type="caution">
    <text evidence="7">The sequence shown here is derived from an EMBL/GenBank/DDBJ whole genome shotgun (WGS) entry which is preliminary data.</text>
</comment>
<dbReference type="SUPFAM" id="SSF103473">
    <property type="entry name" value="MFS general substrate transporter"/>
    <property type="match status" value="1"/>
</dbReference>
<reference evidence="7" key="1">
    <citation type="submission" date="2023-06" db="EMBL/GenBank/DDBJ databases">
        <title>Genome-scale phylogeny and comparative genomics of the fungal order Sordariales.</title>
        <authorList>
            <consortium name="Lawrence Berkeley National Laboratory"/>
            <person name="Hensen N."/>
            <person name="Bonometti L."/>
            <person name="Westerberg I."/>
            <person name="Brannstrom I.O."/>
            <person name="Guillou S."/>
            <person name="Cros-Aarteil S."/>
            <person name="Calhoun S."/>
            <person name="Haridas S."/>
            <person name="Kuo A."/>
            <person name="Mondo S."/>
            <person name="Pangilinan J."/>
            <person name="Riley R."/>
            <person name="Labutti K."/>
            <person name="Andreopoulos B."/>
            <person name="Lipzen A."/>
            <person name="Chen C."/>
            <person name="Yanf M."/>
            <person name="Daum C."/>
            <person name="Ng V."/>
            <person name="Clum A."/>
            <person name="Steindorff A."/>
            <person name="Ohm R."/>
            <person name="Martin F."/>
            <person name="Silar P."/>
            <person name="Natvig D."/>
            <person name="Lalanne C."/>
            <person name="Gautier V."/>
            <person name="Ament-Velasquez S.L."/>
            <person name="Kruys A."/>
            <person name="Hutchinson M.I."/>
            <person name="Powell A.J."/>
            <person name="Barry K."/>
            <person name="Miller A.N."/>
            <person name="Grigoriev I.V."/>
            <person name="Debuchy R."/>
            <person name="Gladieux P."/>
            <person name="Thoren M.H."/>
            <person name="Johannesson H."/>
        </authorList>
    </citation>
    <scope>NUCLEOTIDE SEQUENCE</scope>
    <source>
        <strain evidence="7">SMH4607-1</strain>
    </source>
</reference>
<comment type="subcellular location">
    <subcellularLocation>
        <location evidence="1">Membrane</location>
        <topology evidence="1">Multi-pass membrane protein</topology>
    </subcellularLocation>
</comment>
<dbReference type="InterPro" id="IPR011701">
    <property type="entry name" value="MFS"/>
</dbReference>